<dbReference type="AlphaFoldDB" id="A0A9W6U655"/>
<gene>
    <name evidence="1" type="ORF">Pfra01_000514600</name>
</gene>
<organism evidence="1 2">
    <name type="scientific">Phytophthora fragariaefolia</name>
    <dbReference type="NCBI Taxonomy" id="1490495"/>
    <lineage>
        <taxon>Eukaryota</taxon>
        <taxon>Sar</taxon>
        <taxon>Stramenopiles</taxon>
        <taxon>Oomycota</taxon>
        <taxon>Peronosporomycetes</taxon>
        <taxon>Peronosporales</taxon>
        <taxon>Peronosporaceae</taxon>
        <taxon>Phytophthora</taxon>
    </lineage>
</organism>
<sequence length="113" mass="12713">MVATNKAFADVFNTISENQKCNWAIFSPVSAPKTYKKLNARVGEVLTSSVIQDFHEVLDRYLMCPYAFRIPEFLMSLGLSKAQVLAWSSELHDKVTQRDLEVAQGNGEGLTRE</sequence>
<evidence type="ECO:0000313" key="1">
    <source>
        <dbReference type="EMBL" id="GMF26764.1"/>
    </source>
</evidence>
<keyword evidence="2" id="KW-1185">Reference proteome</keyword>
<dbReference type="OrthoDB" id="144113at2759"/>
<reference evidence="1" key="1">
    <citation type="submission" date="2023-04" db="EMBL/GenBank/DDBJ databases">
        <title>Phytophthora fragariaefolia NBRC 109709.</title>
        <authorList>
            <person name="Ichikawa N."/>
            <person name="Sato H."/>
            <person name="Tonouchi N."/>
        </authorList>
    </citation>
    <scope>NUCLEOTIDE SEQUENCE</scope>
    <source>
        <strain evidence="1">NBRC 109709</strain>
    </source>
</reference>
<protein>
    <submittedName>
        <fullName evidence="1">Unnamed protein product</fullName>
    </submittedName>
</protein>
<comment type="caution">
    <text evidence="1">The sequence shown here is derived from an EMBL/GenBank/DDBJ whole genome shotgun (WGS) entry which is preliminary data.</text>
</comment>
<evidence type="ECO:0000313" key="2">
    <source>
        <dbReference type="Proteomes" id="UP001165121"/>
    </source>
</evidence>
<name>A0A9W6U655_9STRA</name>
<dbReference type="Proteomes" id="UP001165121">
    <property type="component" value="Unassembled WGS sequence"/>
</dbReference>
<dbReference type="EMBL" id="BSXT01000411">
    <property type="protein sequence ID" value="GMF26764.1"/>
    <property type="molecule type" value="Genomic_DNA"/>
</dbReference>
<proteinExistence type="predicted"/>
<accession>A0A9W6U655</accession>